<protein>
    <recommendedName>
        <fullName evidence="3">M23ase beta-sheet core domain-containing protein</fullName>
    </recommendedName>
</protein>
<keyword evidence="5" id="KW-1185">Reference proteome</keyword>
<dbReference type="PANTHER" id="PTHR21666">
    <property type="entry name" value="PEPTIDASE-RELATED"/>
    <property type="match status" value="1"/>
</dbReference>
<evidence type="ECO:0000256" key="1">
    <source>
        <dbReference type="SAM" id="MobiDB-lite"/>
    </source>
</evidence>
<dbReference type="InterPro" id="IPR050570">
    <property type="entry name" value="Cell_wall_metabolism_enzyme"/>
</dbReference>
<dbReference type="Gene3D" id="2.70.70.10">
    <property type="entry name" value="Glucose Permease (Domain IIA)"/>
    <property type="match status" value="1"/>
</dbReference>
<dbReference type="InterPro" id="IPR011055">
    <property type="entry name" value="Dup_hybrid_motif"/>
</dbReference>
<dbReference type="CDD" id="cd12797">
    <property type="entry name" value="M23_peptidase"/>
    <property type="match status" value="1"/>
</dbReference>
<evidence type="ECO:0000259" key="3">
    <source>
        <dbReference type="Pfam" id="PF01551"/>
    </source>
</evidence>
<keyword evidence="2" id="KW-1133">Transmembrane helix</keyword>
<organism evidence="4 5">
    <name type="scientific">Clostridium thermosuccinogenes</name>
    <dbReference type="NCBI Taxonomy" id="84032"/>
    <lineage>
        <taxon>Bacteria</taxon>
        <taxon>Bacillati</taxon>
        <taxon>Bacillota</taxon>
        <taxon>Clostridia</taxon>
        <taxon>Eubacteriales</taxon>
        <taxon>Clostridiaceae</taxon>
        <taxon>Clostridium</taxon>
    </lineage>
</organism>
<feature type="region of interest" description="Disordered" evidence="1">
    <location>
        <begin position="69"/>
        <end position="152"/>
    </location>
</feature>
<reference evidence="4 5" key="1">
    <citation type="submission" date="2017-06" db="EMBL/GenBank/DDBJ databases">
        <title>Investigating the central metabolism of Clostridium thermosuccinogenes.</title>
        <authorList>
            <person name="Koendjbiharie J.G."/>
            <person name="van Kranenburg R."/>
        </authorList>
    </citation>
    <scope>NUCLEOTIDE SEQUENCE [LARGE SCALE GENOMIC DNA]</scope>
    <source>
        <strain evidence="4 5">DSM 5806</strain>
    </source>
</reference>
<evidence type="ECO:0000313" key="5">
    <source>
        <dbReference type="Proteomes" id="UP000236151"/>
    </source>
</evidence>
<feature type="transmembrane region" description="Helical" evidence="2">
    <location>
        <begin position="25"/>
        <end position="46"/>
    </location>
</feature>
<accession>A0A2K2EXX4</accession>
<gene>
    <name evidence="4" type="ORF">CDQ84_12900</name>
</gene>
<proteinExistence type="predicted"/>
<dbReference type="GO" id="GO:0004222">
    <property type="term" value="F:metalloendopeptidase activity"/>
    <property type="evidence" value="ECO:0007669"/>
    <property type="project" value="TreeGrafter"/>
</dbReference>
<evidence type="ECO:0000256" key="2">
    <source>
        <dbReference type="SAM" id="Phobius"/>
    </source>
</evidence>
<dbReference type="SUPFAM" id="SSF51261">
    <property type="entry name" value="Duplicated hybrid motif"/>
    <property type="match status" value="1"/>
</dbReference>
<keyword evidence="2" id="KW-0472">Membrane</keyword>
<keyword evidence="2" id="KW-0812">Transmembrane</keyword>
<dbReference type="AlphaFoldDB" id="A0A2K2EXX4"/>
<feature type="compositionally biased region" description="Basic and acidic residues" evidence="1">
    <location>
        <begin position="113"/>
        <end position="134"/>
    </location>
</feature>
<dbReference type="EMBL" id="NIOJ01000035">
    <property type="protein sequence ID" value="PNT97600.1"/>
    <property type="molecule type" value="Genomic_DNA"/>
</dbReference>
<feature type="domain" description="M23ase beta-sheet core" evidence="3">
    <location>
        <begin position="186"/>
        <end position="284"/>
    </location>
</feature>
<dbReference type="Proteomes" id="UP000236151">
    <property type="component" value="Unassembled WGS sequence"/>
</dbReference>
<sequence>MNEKKLFPEKKLSKKGLMEFLDKKGFYIVLILCIAVVGVTAVFLTMQNNAPMEDNNPEAENVIPEEDTDSILGVQDPGPAQSSITTADEDQEDVAANAVPDVDEEENVAAKDPVQKDDGNKGTEEKKEDNKNSEPAKNPSGSSTSTSAKSEEEVKETFVMPVFGQISYEFAQDKLAYSKTMDDWRKHEGVDIAADRGTPVKAVAAGVVSEIKNDPRFGITVIIDHQNGIKTVYANLASDEMVTPNQRVEKSEVIGSIGNTAAFESAEQSHLHFEVWKDNKPVDPTAYLPENTEDK</sequence>
<dbReference type="KEGG" id="cthd:CDO33_00205"/>
<evidence type="ECO:0000313" key="4">
    <source>
        <dbReference type="EMBL" id="PNT97600.1"/>
    </source>
</evidence>
<name>A0A2K2EXX4_9CLOT</name>
<dbReference type="OrthoDB" id="9801106at2"/>
<dbReference type="Pfam" id="PF01551">
    <property type="entry name" value="Peptidase_M23"/>
    <property type="match status" value="1"/>
</dbReference>
<dbReference type="InterPro" id="IPR016047">
    <property type="entry name" value="M23ase_b-sheet_dom"/>
</dbReference>
<dbReference type="RefSeq" id="WP_103082142.1">
    <property type="nucleotide sequence ID" value="NZ_CP021850.1"/>
</dbReference>
<comment type="caution">
    <text evidence="4">The sequence shown here is derived from an EMBL/GenBank/DDBJ whole genome shotgun (WGS) entry which is preliminary data.</text>
</comment>
<dbReference type="PANTHER" id="PTHR21666:SF270">
    <property type="entry name" value="MUREIN HYDROLASE ACTIVATOR ENVC"/>
    <property type="match status" value="1"/>
</dbReference>